<evidence type="ECO:0000256" key="1">
    <source>
        <dbReference type="SAM" id="MobiDB-lite"/>
    </source>
</evidence>
<dbReference type="Proteomes" id="UP000503440">
    <property type="component" value="Chromosome"/>
</dbReference>
<keyword evidence="2" id="KW-0812">Transmembrane</keyword>
<dbReference type="AlphaFoldDB" id="A0A6C0Y563"/>
<dbReference type="PROSITE" id="PS50006">
    <property type="entry name" value="FHA_DOMAIN"/>
    <property type="match status" value="1"/>
</dbReference>
<accession>A0A6C0Y563</accession>
<dbReference type="SUPFAM" id="SSF49879">
    <property type="entry name" value="SMAD/FHA domain"/>
    <property type="match status" value="1"/>
</dbReference>
<dbReference type="PANTHER" id="PTHR23308">
    <property type="entry name" value="NUCLEAR INHIBITOR OF PROTEIN PHOSPHATASE-1"/>
    <property type="match status" value="1"/>
</dbReference>
<protein>
    <submittedName>
        <fullName evidence="4">FHA domain-containing protein</fullName>
    </submittedName>
</protein>
<feature type="region of interest" description="Disordered" evidence="1">
    <location>
        <begin position="163"/>
        <end position="209"/>
    </location>
</feature>
<dbReference type="InterPro" id="IPR050923">
    <property type="entry name" value="Cell_Proc_Reg/RNA_Proc"/>
</dbReference>
<evidence type="ECO:0000256" key="2">
    <source>
        <dbReference type="SAM" id="Phobius"/>
    </source>
</evidence>
<name>A0A6C0Y563_9GAMM</name>
<dbReference type="RefSeq" id="WP_163146201.1">
    <property type="nucleotide sequence ID" value="NZ_CP044455.1"/>
</dbReference>
<dbReference type="InterPro" id="IPR000253">
    <property type="entry name" value="FHA_dom"/>
</dbReference>
<evidence type="ECO:0000259" key="3">
    <source>
        <dbReference type="PROSITE" id="PS50006"/>
    </source>
</evidence>
<dbReference type="CDD" id="cd00060">
    <property type="entry name" value="FHA"/>
    <property type="match status" value="1"/>
</dbReference>
<evidence type="ECO:0000313" key="4">
    <source>
        <dbReference type="EMBL" id="QIC71371.1"/>
    </source>
</evidence>
<organism evidence="4 5">
    <name type="scientific">Acinetobacter indicus</name>
    <dbReference type="NCBI Taxonomy" id="756892"/>
    <lineage>
        <taxon>Bacteria</taxon>
        <taxon>Pseudomonadati</taxon>
        <taxon>Pseudomonadota</taxon>
        <taxon>Gammaproteobacteria</taxon>
        <taxon>Moraxellales</taxon>
        <taxon>Moraxellaceae</taxon>
        <taxon>Acinetobacter</taxon>
    </lineage>
</organism>
<gene>
    <name evidence="4" type="ORF">FSC09_13695</name>
</gene>
<proteinExistence type="predicted"/>
<keyword evidence="2" id="KW-1133">Transmembrane helix</keyword>
<dbReference type="Pfam" id="PF00498">
    <property type="entry name" value="FHA"/>
    <property type="match status" value="1"/>
</dbReference>
<feature type="domain" description="FHA" evidence="3">
    <location>
        <begin position="23"/>
        <end position="72"/>
    </location>
</feature>
<sequence>MTWKLQAITGEFTGQEIGVDRDMLVGRHQEADVVLQSAEVSRKHAALLLKAEDLWVQDLNSSNGTFVNDLRIEQETPLHEGDIVQFASFKFSVLAPAKPELLADEPLAPAGTEVEQIPELDVVETATAAEPTETVAVKTPAQQMNDQGMPELKERDASVQLTRDGMPTNVGVPKPAPIPEGTDLSAATPEPQPVPVEQPVSRVEQEKEQQKNASVGLMTIIVLVILAIIAWLLFK</sequence>
<dbReference type="SMART" id="SM00240">
    <property type="entry name" value="FHA"/>
    <property type="match status" value="1"/>
</dbReference>
<reference evidence="4 5" key="1">
    <citation type="submission" date="2019-09" db="EMBL/GenBank/DDBJ databases">
        <title>Non-baumannii Acinetobacter spp. carrying blaNDM-1 isolated in China.</title>
        <authorList>
            <person name="Cui C."/>
            <person name="Chen C."/>
            <person name="Sun J."/>
            <person name="Liu Y."/>
        </authorList>
    </citation>
    <scope>NUCLEOTIDE SEQUENCE [LARGE SCALE GENOMIC DNA]</scope>
    <source>
        <strain evidence="4 5">B18</strain>
    </source>
</reference>
<evidence type="ECO:0000313" key="5">
    <source>
        <dbReference type="Proteomes" id="UP000503440"/>
    </source>
</evidence>
<keyword evidence="2" id="KW-0472">Membrane</keyword>
<dbReference type="InterPro" id="IPR008984">
    <property type="entry name" value="SMAD_FHA_dom_sf"/>
</dbReference>
<feature type="transmembrane region" description="Helical" evidence="2">
    <location>
        <begin position="215"/>
        <end position="234"/>
    </location>
</feature>
<dbReference type="EMBL" id="CP044455">
    <property type="protein sequence ID" value="QIC71371.1"/>
    <property type="molecule type" value="Genomic_DNA"/>
</dbReference>
<dbReference type="Gene3D" id="2.60.200.20">
    <property type="match status" value="1"/>
</dbReference>